<evidence type="ECO:0000313" key="9">
    <source>
        <dbReference type="EMBL" id="TCS80065.1"/>
    </source>
</evidence>
<comment type="subcellular location">
    <subcellularLocation>
        <location evidence="1">Cell membrane</location>
        <topology evidence="1">Multi-pass membrane protein</topology>
    </subcellularLocation>
</comment>
<dbReference type="OrthoDB" id="9804865at2"/>
<evidence type="ECO:0000313" key="10">
    <source>
        <dbReference type="Proteomes" id="UP000295188"/>
    </source>
</evidence>
<keyword evidence="3" id="KW-1003">Cell membrane</keyword>
<gene>
    <name evidence="9" type="ORF">EDC37_105136</name>
</gene>
<dbReference type="SUPFAM" id="SSF103481">
    <property type="entry name" value="Multidrug resistance efflux transporter EmrE"/>
    <property type="match status" value="2"/>
</dbReference>
<feature type="transmembrane region" description="Helical" evidence="7">
    <location>
        <begin position="7"/>
        <end position="28"/>
    </location>
</feature>
<evidence type="ECO:0000256" key="4">
    <source>
        <dbReference type="ARBA" id="ARBA00022692"/>
    </source>
</evidence>
<evidence type="ECO:0000256" key="3">
    <source>
        <dbReference type="ARBA" id="ARBA00022475"/>
    </source>
</evidence>
<accession>A0A4R3KAR4</accession>
<dbReference type="Pfam" id="PF00892">
    <property type="entry name" value="EamA"/>
    <property type="match status" value="2"/>
</dbReference>
<feature type="transmembrane region" description="Helical" evidence="7">
    <location>
        <begin position="218"/>
        <end position="236"/>
    </location>
</feature>
<feature type="transmembrane region" description="Helical" evidence="7">
    <location>
        <begin position="129"/>
        <end position="149"/>
    </location>
</feature>
<keyword evidence="5 7" id="KW-1133">Transmembrane helix</keyword>
<evidence type="ECO:0000256" key="7">
    <source>
        <dbReference type="SAM" id="Phobius"/>
    </source>
</evidence>
<evidence type="ECO:0000256" key="6">
    <source>
        <dbReference type="ARBA" id="ARBA00023136"/>
    </source>
</evidence>
<dbReference type="InterPro" id="IPR050638">
    <property type="entry name" value="AA-Vitamin_Transporters"/>
</dbReference>
<feature type="transmembrane region" description="Helical" evidence="7">
    <location>
        <begin position="189"/>
        <end position="212"/>
    </location>
</feature>
<reference evidence="9 10" key="1">
    <citation type="submission" date="2019-03" db="EMBL/GenBank/DDBJ databases">
        <title>Genomic Encyclopedia of Type Strains, Phase IV (KMG-IV): sequencing the most valuable type-strain genomes for metagenomic binning, comparative biology and taxonomic classification.</title>
        <authorList>
            <person name="Goeker M."/>
        </authorList>
    </citation>
    <scope>NUCLEOTIDE SEQUENCE [LARGE SCALE GENOMIC DNA]</scope>
    <source>
        <strain evidence="9 10">DSM 20467</strain>
    </source>
</reference>
<feature type="transmembrane region" description="Helical" evidence="7">
    <location>
        <begin position="272"/>
        <end position="290"/>
    </location>
</feature>
<dbReference type="AlphaFoldDB" id="A0A4R3KAR4"/>
<evidence type="ECO:0000256" key="5">
    <source>
        <dbReference type="ARBA" id="ARBA00022989"/>
    </source>
</evidence>
<dbReference type="RefSeq" id="WP_132548428.1">
    <property type="nucleotide sequence ID" value="NZ_SMAA01000005.1"/>
</dbReference>
<keyword evidence="10" id="KW-1185">Reference proteome</keyword>
<dbReference type="PANTHER" id="PTHR32322:SF18">
    <property type="entry name" value="S-ADENOSYLMETHIONINE_S-ADENOSYLHOMOCYSTEINE TRANSPORTER"/>
    <property type="match status" value="1"/>
</dbReference>
<dbReference type="GO" id="GO:0005886">
    <property type="term" value="C:plasma membrane"/>
    <property type="evidence" value="ECO:0007669"/>
    <property type="project" value="UniProtKB-SubCell"/>
</dbReference>
<organism evidence="9 10">
    <name type="scientific">Pectinatus cerevisiiphilus</name>
    <dbReference type="NCBI Taxonomy" id="86956"/>
    <lineage>
        <taxon>Bacteria</taxon>
        <taxon>Bacillati</taxon>
        <taxon>Bacillota</taxon>
        <taxon>Negativicutes</taxon>
        <taxon>Selenomonadales</taxon>
        <taxon>Selenomonadaceae</taxon>
        <taxon>Pectinatus</taxon>
    </lineage>
</organism>
<dbReference type="Proteomes" id="UP000295188">
    <property type="component" value="Unassembled WGS sequence"/>
</dbReference>
<keyword evidence="4 7" id="KW-0812">Transmembrane</keyword>
<feature type="domain" description="EamA" evidence="8">
    <location>
        <begin position="10"/>
        <end position="140"/>
    </location>
</feature>
<feature type="transmembrane region" description="Helical" evidence="7">
    <location>
        <begin position="248"/>
        <end position="266"/>
    </location>
</feature>
<comment type="caution">
    <text evidence="9">The sequence shown here is derived from an EMBL/GenBank/DDBJ whole genome shotgun (WGS) entry which is preliminary data.</text>
</comment>
<dbReference type="InterPro" id="IPR000620">
    <property type="entry name" value="EamA_dom"/>
</dbReference>
<dbReference type="EMBL" id="SMAA01000005">
    <property type="protein sequence ID" value="TCS80065.1"/>
    <property type="molecule type" value="Genomic_DNA"/>
</dbReference>
<comment type="similarity">
    <text evidence="2">Belongs to the EamA transporter family.</text>
</comment>
<sequence length="292" mass="32453">MTNIGKFIPLVLATFLWGLQPIAVKILLLQYSTATIIFFRSTAMLFFYIILMKLYNVSLLPKLSIKKWSILFLMGLTGTTICSISQYEGLRYAPVFHCVLFGATVPAITACMARIFLKERLSLLQWGGILLSFFGVLFMLTKGAVLQLLTEPFNIGDILFFINELSWSAYIIASRYILKDLSILQVTTLSNFIGIITLIPYILNMGGLNLVIPNMNSLFAYVFVVIFSGVLAMLAWNKGINMVGTKGAVFNNVTPFTGLIFGNLILDELINSADLIGLVAVSCGIYILMYQK</sequence>
<feature type="domain" description="EamA" evidence="8">
    <location>
        <begin position="155"/>
        <end position="289"/>
    </location>
</feature>
<feature type="transmembrane region" description="Helical" evidence="7">
    <location>
        <begin position="68"/>
        <end position="87"/>
    </location>
</feature>
<evidence type="ECO:0000256" key="2">
    <source>
        <dbReference type="ARBA" id="ARBA00007362"/>
    </source>
</evidence>
<evidence type="ECO:0000256" key="1">
    <source>
        <dbReference type="ARBA" id="ARBA00004651"/>
    </source>
</evidence>
<feature type="transmembrane region" description="Helical" evidence="7">
    <location>
        <begin position="93"/>
        <end position="117"/>
    </location>
</feature>
<evidence type="ECO:0000259" key="8">
    <source>
        <dbReference type="Pfam" id="PF00892"/>
    </source>
</evidence>
<name>A0A4R3KAR4_9FIRM</name>
<feature type="transmembrane region" description="Helical" evidence="7">
    <location>
        <begin position="155"/>
        <end position="177"/>
    </location>
</feature>
<proteinExistence type="inferred from homology"/>
<feature type="transmembrane region" description="Helical" evidence="7">
    <location>
        <begin position="34"/>
        <end position="56"/>
    </location>
</feature>
<keyword evidence="6 7" id="KW-0472">Membrane</keyword>
<dbReference type="InterPro" id="IPR037185">
    <property type="entry name" value="EmrE-like"/>
</dbReference>
<dbReference type="PANTHER" id="PTHR32322">
    <property type="entry name" value="INNER MEMBRANE TRANSPORTER"/>
    <property type="match status" value="1"/>
</dbReference>
<protein>
    <submittedName>
        <fullName evidence="9">Putative membrane protein</fullName>
    </submittedName>
</protein>